<gene>
    <name evidence="6" type="ORF">HH308_16205</name>
</gene>
<feature type="domain" description="HTH araC/xylS-type" evidence="5">
    <location>
        <begin position="230"/>
        <end position="327"/>
    </location>
</feature>
<comment type="caution">
    <text evidence="6">The sequence shown here is derived from an EMBL/GenBank/DDBJ whole genome shotgun (WGS) entry which is preliminary data.</text>
</comment>
<dbReference type="PANTHER" id="PTHR47894">
    <property type="entry name" value="HTH-TYPE TRANSCRIPTIONAL REGULATOR GADX"/>
    <property type="match status" value="1"/>
</dbReference>
<keyword evidence="7" id="KW-1185">Reference proteome</keyword>
<dbReference type="AlphaFoldDB" id="A0A848KXD3"/>
<feature type="compositionally biased region" description="Low complexity" evidence="4">
    <location>
        <begin position="333"/>
        <end position="342"/>
    </location>
</feature>
<sequence length="342" mass="37493">MTYLIRATVISRAGELIDELGGDSGTLLRAHGIDPPAIEDFNCYVRYEDAAAVLGHAARSFDCPDFGLRVGSRQGIAALGPLGVILRNAETVGDAVDAVCRLLRNLAPADTAHLQRRPTSAVYSFSTILRNDFDRRQMVEKSQSLAMQAFRVMIGPTFTPRRVTFTHGQFAPMTAYHDVFGCAVDFGCGENAIHLASSDLTREIGDRDATALRLAEDYLSRMRPEVALAEHVRDVTRRLLLVGPATLNAVAHTVSVHERTLQRELAAEGTGFEEILDGLRRTMAWELAATGMSAAQISRALGYAEQSSFSRACRRWFGEPPRSLLRRRRGQRPDAPAGDAPQ</sequence>
<dbReference type="SMART" id="SM00342">
    <property type="entry name" value="HTH_ARAC"/>
    <property type="match status" value="1"/>
</dbReference>
<evidence type="ECO:0000256" key="4">
    <source>
        <dbReference type="SAM" id="MobiDB-lite"/>
    </source>
</evidence>
<dbReference type="InterPro" id="IPR018060">
    <property type="entry name" value="HTH_AraC"/>
</dbReference>
<evidence type="ECO:0000313" key="7">
    <source>
        <dbReference type="Proteomes" id="UP000550729"/>
    </source>
</evidence>
<dbReference type="InterPro" id="IPR009057">
    <property type="entry name" value="Homeodomain-like_sf"/>
</dbReference>
<dbReference type="Proteomes" id="UP000550729">
    <property type="component" value="Unassembled WGS sequence"/>
</dbReference>
<keyword evidence="3" id="KW-0804">Transcription</keyword>
<keyword evidence="2" id="KW-0238">DNA-binding</keyword>
<organism evidence="6 7">
    <name type="scientific">Gordonia asplenii</name>
    <dbReference type="NCBI Taxonomy" id="2725283"/>
    <lineage>
        <taxon>Bacteria</taxon>
        <taxon>Bacillati</taxon>
        <taxon>Actinomycetota</taxon>
        <taxon>Actinomycetes</taxon>
        <taxon>Mycobacteriales</taxon>
        <taxon>Gordoniaceae</taxon>
        <taxon>Gordonia</taxon>
    </lineage>
</organism>
<dbReference type="InterPro" id="IPR032687">
    <property type="entry name" value="AraC-type_N"/>
</dbReference>
<dbReference type="GO" id="GO:0003700">
    <property type="term" value="F:DNA-binding transcription factor activity"/>
    <property type="evidence" value="ECO:0007669"/>
    <property type="project" value="InterPro"/>
</dbReference>
<evidence type="ECO:0000256" key="2">
    <source>
        <dbReference type="ARBA" id="ARBA00023125"/>
    </source>
</evidence>
<proteinExistence type="predicted"/>
<dbReference type="PROSITE" id="PS01124">
    <property type="entry name" value="HTH_ARAC_FAMILY_2"/>
    <property type="match status" value="1"/>
</dbReference>
<dbReference type="EMBL" id="JABBNB010000016">
    <property type="protein sequence ID" value="NMO02757.1"/>
    <property type="molecule type" value="Genomic_DNA"/>
</dbReference>
<evidence type="ECO:0000256" key="3">
    <source>
        <dbReference type="ARBA" id="ARBA00023163"/>
    </source>
</evidence>
<dbReference type="SUPFAM" id="SSF46689">
    <property type="entry name" value="Homeodomain-like"/>
    <property type="match status" value="1"/>
</dbReference>
<evidence type="ECO:0000256" key="1">
    <source>
        <dbReference type="ARBA" id="ARBA00023015"/>
    </source>
</evidence>
<dbReference type="GO" id="GO:0005829">
    <property type="term" value="C:cytosol"/>
    <property type="evidence" value="ECO:0007669"/>
    <property type="project" value="TreeGrafter"/>
</dbReference>
<keyword evidence="1" id="KW-0805">Transcription regulation</keyword>
<name>A0A848KXD3_9ACTN</name>
<feature type="region of interest" description="Disordered" evidence="4">
    <location>
        <begin position="323"/>
        <end position="342"/>
    </location>
</feature>
<dbReference type="Pfam" id="PF12833">
    <property type="entry name" value="HTH_18"/>
    <property type="match status" value="1"/>
</dbReference>
<dbReference type="Pfam" id="PF12625">
    <property type="entry name" value="Arabinose_bd"/>
    <property type="match status" value="1"/>
</dbReference>
<dbReference type="PANTHER" id="PTHR47894:SF4">
    <property type="entry name" value="HTH-TYPE TRANSCRIPTIONAL REGULATOR GADX"/>
    <property type="match status" value="1"/>
</dbReference>
<reference evidence="6 7" key="1">
    <citation type="submission" date="2020-04" db="EMBL/GenBank/DDBJ databases">
        <title>Gordonia sp. nov. TBRC 11910.</title>
        <authorList>
            <person name="Suriyachadkun C."/>
        </authorList>
    </citation>
    <scope>NUCLEOTIDE SEQUENCE [LARGE SCALE GENOMIC DNA]</scope>
    <source>
        <strain evidence="6 7">TBRC 11910</strain>
    </source>
</reference>
<protein>
    <submittedName>
        <fullName evidence="6">AraC family transcriptional regulator</fullName>
    </submittedName>
</protein>
<accession>A0A848KXD3</accession>
<evidence type="ECO:0000259" key="5">
    <source>
        <dbReference type="PROSITE" id="PS01124"/>
    </source>
</evidence>
<dbReference type="Gene3D" id="1.10.10.60">
    <property type="entry name" value="Homeodomain-like"/>
    <property type="match status" value="1"/>
</dbReference>
<dbReference type="GO" id="GO:0000976">
    <property type="term" value="F:transcription cis-regulatory region binding"/>
    <property type="evidence" value="ECO:0007669"/>
    <property type="project" value="TreeGrafter"/>
</dbReference>
<evidence type="ECO:0000313" key="6">
    <source>
        <dbReference type="EMBL" id="NMO02757.1"/>
    </source>
</evidence>
<dbReference type="RefSeq" id="WP_170195265.1">
    <property type="nucleotide sequence ID" value="NZ_JABBNB010000016.1"/>
</dbReference>